<evidence type="ECO:0000313" key="2">
    <source>
        <dbReference type="Proteomes" id="UP000215914"/>
    </source>
</evidence>
<evidence type="ECO:0000313" key="1">
    <source>
        <dbReference type="EMBL" id="KAF5791099.1"/>
    </source>
</evidence>
<name>A0A9K3I7Q5_HELAN</name>
<reference evidence="1" key="1">
    <citation type="journal article" date="2017" name="Nature">
        <title>The sunflower genome provides insights into oil metabolism, flowering and Asterid evolution.</title>
        <authorList>
            <person name="Badouin H."/>
            <person name="Gouzy J."/>
            <person name="Grassa C.J."/>
            <person name="Murat F."/>
            <person name="Staton S.E."/>
            <person name="Cottret L."/>
            <person name="Lelandais-Briere C."/>
            <person name="Owens G.L."/>
            <person name="Carrere S."/>
            <person name="Mayjonade B."/>
            <person name="Legrand L."/>
            <person name="Gill N."/>
            <person name="Kane N.C."/>
            <person name="Bowers J.E."/>
            <person name="Hubner S."/>
            <person name="Bellec A."/>
            <person name="Berard A."/>
            <person name="Berges H."/>
            <person name="Blanchet N."/>
            <person name="Boniface M.C."/>
            <person name="Brunel D."/>
            <person name="Catrice O."/>
            <person name="Chaidir N."/>
            <person name="Claudel C."/>
            <person name="Donnadieu C."/>
            <person name="Faraut T."/>
            <person name="Fievet G."/>
            <person name="Helmstetter N."/>
            <person name="King M."/>
            <person name="Knapp S.J."/>
            <person name="Lai Z."/>
            <person name="Le Paslier M.C."/>
            <person name="Lippi Y."/>
            <person name="Lorenzon L."/>
            <person name="Mandel J.R."/>
            <person name="Marage G."/>
            <person name="Marchand G."/>
            <person name="Marquand E."/>
            <person name="Bret-Mestries E."/>
            <person name="Morien E."/>
            <person name="Nambeesan S."/>
            <person name="Nguyen T."/>
            <person name="Pegot-Espagnet P."/>
            <person name="Pouilly N."/>
            <person name="Raftis F."/>
            <person name="Sallet E."/>
            <person name="Schiex T."/>
            <person name="Thomas J."/>
            <person name="Vandecasteele C."/>
            <person name="Vares D."/>
            <person name="Vear F."/>
            <person name="Vautrin S."/>
            <person name="Crespi M."/>
            <person name="Mangin B."/>
            <person name="Burke J.M."/>
            <person name="Salse J."/>
            <person name="Munos S."/>
            <person name="Vincourt P."/>
            <person name="Rieseberg L.H."/>
            <person name="Langlade N.B."/>
        </authorList>
    </citation>
    <scope>NUCLEOTIDE SEQUENCE</scope>
    <source>
        <tissue evidence="1">Leaves</tissue>
    </source>
</reference>
<comment type="caution">
    <text evidence="1">The sequence shown here is derived from an EMBL/GenBank/DDBJ whole genome shotgun (WGS) entry which is preliminary data.</text>
</comment>
<keyword evidence="2" id="KW-1185">Reference proteome</keyword>
<dbReference type="Gramene" id="mRNA:HanXRQr2_Chr09g0390801">
    <property type="protein sequence ID" value="mRNA:HanXRQr2_Chr09g0390801"/>
    <property type="gene ID" value="HanXRQr2_Chr09g0390801"/>
</dbReference>
<sequence>MMSTVDSTPDMWAWVIQKSKDGGLEFHKPVRGQNLEARTVIAGCLAALPFLPKTES</sequence>
<dbReference type="Proteomes" id="UP000215914">
    <property type="component" value="Unassembled WGS sequence"/>
</dbReference>
<reference evidence="1" key="2">
    <citation type="submission" date="2020-06" db="EMBL/GenBank/DDBJ databases">
        <title>Helianthus annuus Genome sequencing and assembly Release 2.</title>
        <authorList>
            <person name="Gouzy J."/>
            <person name="Langlade N."/>
            <person name="Munos S."/>
        </authorList>
    </citation>
    <scope>NUCLEOTIDE SEQUENCE</scope>
    <source>
        <tissue evidence="1">Leaves</tissue>
    </source>
</reference>
<organism evidence="1 2">
    <name type="scientific">Helianthus annuus</name>
    <name type="common">Common sunflower</name>
    <dbReference type="NCBI Taxonomy" id="4232"/>
    <lineage>
        <taxon>Eukaryota</taxon>
        <taxon>Viridiplantae</taxon>
        <taxon>Streptophyta</taxon>
        <taxon>Embryophyta</taxon>
        <taxon>Tracheophyta</taxon>
        <taxon>Spermatophyta</taxon>
        <taxon>Magnoliopsida</taxon>
        <taxon>eudicotyledons</taxon>
        <taxon>Gunneridae</taxon>
        <taxon>Pentapetalae</taxon>
        <taxon>asterids</taxon>
        <taxon>campanulids</taxon>
        <taxon>Asterales</taxon>
        <taxon>Asteraceae</taxon>
        <taxon>Asteroideae</taxon>
        <taxon>Heliantheae alliance</taxon>
        <taxon>Heliantheae</taxon>
        <taxon>Helianthus</taxon>
    </lineage>
</organism>
<gene>
    <name evidence="1" type="ORF">HanXRQr2_Chr09g0390801</name>
</gene>
<accession>A0A9K3I7Q5</accession>
<dbReference type="AlphaFoldDB" id="A0A9K3I7Q5"/>
<protein>
    <submittedName>
        <fullName evidence="1">Uncharacterized protein</fullName>
    </submittedName>
</protein>
<proteinExistence type="predicted"/>
<dbReference type="EMBL" id="MNCJ02000324">
    <property type="protein sequence ID" value="KAF5791099.1"/>
    <property type="molecule type" value="Genomic_DNA"/>
</dbReference>